<protein>
    <submittedName>
        <fullName evidence="3">Phosphatase PAP2 family protein</fullName>
    </submittedName>
</protein>
<dbReference type="Proteomes" id="UP001241110">
    <property type="component" value="Unassembled WGS sequence"/>
</dbReference>
<sequence length="519" mass="56902">MKKNTHLSFIKTLAVVLLFLVSNACDKSLDTSDIKAYSASTTDPNGGNWKTFVIADGEDATVAEPADASSDAYKAELQSLKTIKGSLTGSQKNAVQYWGGGAVLRWNEIARELAAQYNVPPNYNPDGTYPVPDANNPTALPRFPFANPPYTARMFALLSVAQYDAMVATWNYKFKYNRQAPSKNDSSIETLLPLSDLPSYPSEDAVIAAASREVLRRLFPGEVDKITQKAEEHKNSRLWAGTNVQSDIDAGEALGKAIGEMVMSKIAGKDGMSGANAQANFHLIREDATARGITAQWTSRDIPARPPMLPFYGNVRLWNFDNATKVAIRPEAPYALNSAEFKKDLDELRNISKNRTREQTRIAAYWADGVGSYTPPGHWNRKAAALIYDGKFNELRAARTFALLNTAVMDAGVCCWDTKYYYLTQRPSEVDPSVKTSTGIPNFPSYTSGHSTFSGAAATVLSYIFPDKEQELQAMATEASVSRIYGGIHYRIDCEVGLRCGKRIGEFAVNRGKNDGSGL</sequence>
<comment type="caution">
    <text evidence="3">The sequence shown here is derived from an EMBL/GenBank/DDBJ whole genome shotgun (WGS) entry which is preliminary data.</text>
</comment>
<dbReference type="InterPro" id="IPR036938">
    <property type="entry name" value="PAP2/HPO_sf"/>
</dbReference>
<dbReference type="Gene3D" id="1.10.606.20">
    <property type="match status" value="3"/>
</dbReference>
<evidence type="ECO:0000313" key="4">
    <source>
        <dbReference type="Proteomes" id="UP001241110"/>
    </source>
</evidence>
<organism evidence="3 4">
    <name type="scientific">Xanthocytophaga flava</name>
    <dbReference type="NCBI Taxonomy" id="3048013"/>
    <lineage>
        <taxon>Bacteria</taxon>
        <taxon>Pseudomonadati</taxon>
        <taxon>Bacteroidota</taxon>
        <taxon>Cytophagia</taxon>
        <taxon>Cytophagales</taxon>
        <taxon>Rhodocytophagaceae</taxon>
        <taxon>Xanthocytophaga</taxon>
    </lineage>
</organism>
<reference evidence="3" key="1">
    <citation type="submission" date="2023-05" db="EMBL/GenBank/DDBJ databases">
        <authorList>
            <person name="Zhang X."/>
        </authorList>
    </citation>
    <scope>NUCLEOTIDE SEQUENCE</scope>
    <source>
        <strain evidence="3">YF14B1</strain>
    </source>
</reference>
<dbReference type="RefSeq" id="WP_313975187.1">
    <property type="nucleotide sequence ID" value="NZ_JASJOS010000001.1"/>
</dbReference>
<evidence type="ECO:0000259" key="2">
    <source>
        <dbReference type="SMART" id="SM00014"/>
    </source>
</evidence>
<gene>
    <name evidence="3" type="ORF">QNI16_01825</name>
</gene>
<proteinExistence type="predicted"/>
<dbReference type="PANTHER" id="PTHR34599">
    <property type="entry name" value="PEROXIDASE-RELATED"/>
    <property type="match status" value="1"/>
</dbReference>
<dbReference type="InterPro" id="IPR052559">
    <property type="entry name" value="V-haloperoxidase"/>
</dbReference>
<dbReference type="PANTHER" id="PTHR34599:SF2">
    <property type="entry name" value="TRAF-TYPE DOMAIN-CONTAINING PROTEIN"/>
    <property type="match status" value="1"/>
</dbReference>
<dbReference type="CDD" id="cd03398">
    <property type="entry name" value="PAP2_haloperoxidase"/>
    <property type="match status" value="1"/>
</dbReference>
<dbReference type="Pfam" id="PF01569">
    <property type="entry name" value="PAP2"/>
    <property type="match status" value="1"/>
</dbReference>
<dbReference type="SUPFAM" id="SSF48317">
    <property type="entry name" value="Acid phosphatase/Vanadium-dependent haloperoxidase"/>
    <property type="match status" value="2"/>
</dbReference>
<evidence type="ECO:0000256" key="1">
    <source>
        <dbReference type="SAM" id="SignalP"/>
    </source>
</evidence>
<dbReference type="AlphaFoldDB" id="A0AAE3QGZ0"/>
<dbReference type="InterPro" id="IPR000326">
    <property type="entry name" value="PAP2/HPO"/>
</dbReference>
<name>A0AAE3QGZ0_9BACT</name>
<dbReference type="EMBL" id="JASJOS010000001">
    <property type="protein sequence ID" value="MDJ1479202.1"/>
    <property type="molecule type" value="Genomic_DNA"/>
</dbReference>
<keyword evidence="1" id="KW-0732">Signal</keyword>
<accession>A0AAE3QGZ0</accession>
<evidence type="ECO:0000313" key="3">
    <source>
        <dbReference type="EMBL" id="MDJ1479202.1"/>
    </source>
</evidence>
<feature type="signal peptide" evidence="1">
    <location>
        <begin position="1"/>
        <end position="24"/>
    </location>
</feature>
<feature type="domain" description="Phosphatidic acid phosphatase type 2/haloperoxidase" evidence="2">
    <location>
        <begin position="402"/>
        <end position="509"/>
    </location>
</feature>
<dbReference type="SMART" id="SM00014">
    <property type="entry name" value="acidPPc"/>
    <property type="match status" value="1"/>
</dbReference>
<feature type="chain" id="PRO_5041949407" evidence="1">
    <location>
        <begin position="25"/>
        <end position="519"/>
    </location>
</feature>